<dbReference type="AlphaFoldDB" id="A0A0D2M873"/>
<dbReference type="OrthoDB" id="548633at2759"/>
<keyword evidence="9" id="KW-1185">Reference proteome</keyword>
<dbReference type="GO" id="GO:0005506">
    <property type="term" value="F:iron ion binding"/>
    <property type="evidence" value="ECO:0007669"/>
    <property type="project" value="InterPro"/>
</dbReference>
<reference evidence="8 9" key="1">
    <citation type="journal article" date="2013" name="BMC Genomics">
        <title>Reconstruction of the lipid metabolism for the microalga Monoraphidium neglectum from its genome sequence reveals characteristics suitable for biofuel production.</title>
        <authorList>
            <person name="Bogen C."/>
            <person name="Al-Dilaimi A."/>
            <person name="Albersmeier A."/>
            <person name="Wichmann J."/>
            <person name="Grundmann M."/>
            <person name="Rupp O."/>
            <person name="Lauersen K.J."/>
            <person name="Blifernez-Klassen O."/>
            <person name="Kalinowski J."/>
            <person name="Goesmann A."/>
            <person name="Mussgnug J.H."/>
            <person name="Kruse O."/>
        </authorList>
    </citation>
    <scope>NUCLEOTIDE SEQUENCE [LARGE SCALE GENOMIC DNA]</scope>
    <source>
        <strain evidence="8 9">SAG 48.87</strain>
    </source>
</reference>
<protein>
    <submittedName>
        <fullName evidence="8">Cytochrome P450 86A2</fullName>
        <ecNumber evidence="8">1.14.14.1</ecNumber>
    </submittedName>
</protein>
<dbReference type="GeneID" id="25727831"/>
<comment type="similarity">
    <text evidence="2 6">Belongs to the cytochrome P450 family.</text>
</comment>
<gene>
    <name evidence="8" type="ORF">MNEG_10648</name>
</gene>
<dbReference type="InterPro" id="IPR036396">
    <property type="entry name" value="Cyt_P450_sf"/>
</dbReference>
<dbReference type="EMBL" id="KK102622">
    <property type="protein sequence ID" value="KIY97316.1"/>
    <property type="molecule type" value="Genomic_DNA"/>
</dbReference>
<keyword evidence="3 5" id="KW-0479">Metal-binding</keyword>
<dbReference type="PRINTS" id="PR00465">
    <property type="entry name" value="EP450IV"/>
</dbReference>
<accession>A0A0D2M873</accession>
<name>A0A0D2M873_9CHLO</name>
<keyword evidence="6 8" id="KW-0560">Oxidoreductase</keyword>
<dbReference type="KEGG" id="mng:MNEG_10648"/>
<dbReference type="GO" id="GO:0016712">
    <property type="term" value="F:oxidoreductase activity, acting on paired donors, with incorporation or reduction of molecular oxygen, reduced flavin or flavoprotein as one donor, and incorporation of one atom of oxygen"/>
    <property type="evidence" value="ECO:0007669"/>
    <property type="project" value="UniProtKB-EC"/>
</dbReference>
<comment type="cofactor">
    <cofactor evidence="1 5">
        <name>heme</name>
        <dbReference type="ChEBI" id="CHEBI:30413"/>
    </cofactor>
</comment>
<dbReference type="InterPro" id="IPR001128">
    <property type="entry name" value="Cyt_P450"/>
</dbReference>
<keyword evidence="4 5" id="KW-0408">Iron</keyword>
<dbReference type="SUPFAM" id="SSF48264">
    <property type="entry name" value="Cytochrome P450"/>
    <property type="match status" value="1"/>
</dbReference>
<dbReference type="Proteomes" id="UP000054498">
    <property type="component" value="Unassembled WGS sequence"/>
</dbReference>
<dbReference type="PRINTS" id="PR00385">
    <property type="entry name" value="P450"/>
</dbReference>
<evidence type="ECO:0000313" key="9">
    <source>
        <dbReference type="Proteomes" id="UP000054498"/>
    </source>
</evidence>
<dbReference type="PANTHER" id="PTHR24305">
    <property type="entry name" value="CYTOCHROME P450"/>
    <property type="match status" value="1"/>
</dbReference>
<dbReference type="STRING" id="145388.A0A0D2M873"/>
<evidence type="ECO:0000256" key="5">
    <source>
        <dbReference type="PIRSR" id="PIRSR602403-1"/>
    </source>
</evidence>
<feature type="region of interest" description="Disordered" evidence="7">
    <location>
        <begin position="456"/>
        <end position="482"/>
    </location>
</feature>
<dbReference type="InterPro" id="IPR050121">
    <property type="entry name" value="Cytochrome_P450_monoxygenase"/>
</dbReference>
<feature type="binding site" description="axial binding residue" evidence="5">
    <location>
        <position position="493"/>
    </location>
    <ligand>
        <name>heme</name>
        <dbReference type="ChEBI" id="CHEBI:30413"/>
    </ligand>
    <ligandPart>
        <name>Fe</name>
        <dbReference type="ChEBI" id="CHEBI:18248"/>
    </ligandPart>
</feature>
<dbReference type="Gene3D" id="1.10.630.10">
    <property type="entry name" value="Cytochrome P450"/>
    <property type="match status" value="1"/>
</dbReference>
<evidence type="ECO:0000256" key="1">
    <source>
        <dbReference type="ARBA" id="ARBA00001971"/>
    </source>
</evidence>
<keyword evidence="5 6" id="KW-0349">Heme</keyword>
<organism evidence="8 9">
    <name type="scientific">Monoraphidium neglectum</name>
    <dbReference type="NCBI Taxonomy" id="145388"/>
    <lineage>
        <taxon>Eukaryota</taxon>
        <taxon>Viridiplantae</taxon>
        <taxon>Chlorophyta</taxon>
        <taxon>core chlorophytes</taxon>
        <taxon>Chlorophyceae</taxon>
        <taxon>CS clade</taxon>
        <taxon>Sphaeropleales</taxon>
        <taxon>Selenastraceae</taxon>
        <taxon>Monoraphidium</taxon>
    </lineage>
</organism>
<dbReference type="RefSeq" id="XP_013896336.1">
    <property type="nucleotide sequence ID" value="XM_014040882.1"/>
</dbReference>
<dbReference type="InterPro" id="IPR002403">
    <property type="entry name" value="Cyt_P450_E_grp-IV"/>
</dbReference>
<sequence length="555" mass="58981">MALAVFGGGPPPSAATLAALAAGGALLLLVARALLSFVTGVLRHRRIPVPAPPESSLLLGHAGTLLVDTSPLKMAKWVREYGPIIKVRIMNDTIVMLTDAAAITRLNRLPGIYKPNLYRAFDLPSARNPSLFSDAGSPYQKDAKAECGPTSSFATRRSAQAVRAAIAPCFSVSSLKRTFPWLQRLCQLAVAELAAEGPRGPVDVSDLAARLTSDTIGDVLLSKDLGAMTPQRSGAQEGGAGDATDYIALVRQLLLAVHAKMNDPFYSLRRLTAKGRAHEAAFAAWDSVMDSIARDVLKTTPPEYTLAGHLLRVVDPTTGKPLTLDKLKGELSNLYIAGFETTSHAITWTLGLLAAHPQQQDALAAELARVGLAPSDVHPEPRPFEWGDLSRLPLLNATIKESLRLFAPAAGGSLRALPCDTEILGYTVPKGTMVSQPLFSLGRATRNYGQDVDEFKPERWISGGGDDGAAADGDKPKAELPDPLPFSVGPRDCVGRALAMLELQAVLATLVGRFSFALPPGVEGEGVAVLEAMVCYHITLHARNGMPLLVTPREA</sequence>
<dbReference type="InterPro" id="IPR017972">
    <property type="entry name" value="Cyt_P450_CS"/>
</dbReference>
<dbReference type="PROSITE" id="PS00086">
    <property type="entry name" value="CYTOCHROME_P450"/>
    <property type="match status" value="1"/>
</dbReference>
<dbReference type="EC" id="1.14.14.1" evidence="8"/>
<dbReference type="GO" id="GO:0020037">
    <property type="term" value="F:heme binding"/>
    <property type="evidence" value="ECO:0007669"/>
    <property type="project" value="InterPro"/>
</dbReference>
<evidence type="ECO:0000256" key="2">
    <source>
        <dbReference type="ARBA" id="ARBA00010617"/>
    </source>
</evidence>
<evidence type="ECO:0000256" key="4">
    <source>
        <dbReference type="ARBA" id="ARBA00023004"/>
    </source>
</evidence>
<dbReference type="PANTHER" id="PTHR24305:SF166">
    <property type="entry name" value="CYTOCHROME P450 12A4, MITOCHONDRIAL-RELATED"/>
    <property type="match status" value="1"/>
</dbReference>
<evidence type="ECO:0000313" key="8">
    <source>
        <dbReference type="EMBL" id="KIY97316.1"/>
    </source>
</evidence>
<evidence type="ECO:0000256" key="7">
    <source>
        <dbReference type="SAM" id="MobiDB-lite"/>
    </source>
</evidence>
<evidence type="ECO:0000256" key="3">
    <source>
        <dbReference type="ARBA" id="ARBA00022723"/>
    </source>
</evidence>
<proteinExistence type="inferred from homology"/>
<evidence type="ECO:0000256" key="6">
    <source>
        <dbReference type="RuleBase" id="RU000461"/>
    </source>
</evidence>
<dbReference type="Pfam" id="PF00067">
    <property type="entry name" value="p450"/>
    <property type="match status" value="1"/>
</dbReference>
<keyword evidence="6" id="KW-0503">Monooxygenase</keyword>